<feature type="compositionally biased region" description="Pro residues" evidence="1">
    <location>
        <begin position="48"/>
        <end position="59"/>
    </location>
</feature>
<organism evidence="2 3">
    <name type="scientific">Nesidiocoris tenuis</name>
    <dbReference type="NCBI Taxonomy" id="355587"/>
    <lineage>
        <taxon>Eukaryota</taxon>
        <taxon>Metazoa</taxon>
        <taxon>Ecdysozoa</taxon>
        <taxon>Arthropoda</taxon>
        <taxon>Hexapoda</taxon>
        <taxon>Insecta</taxon>
        <taxon>Pterygota</taxon>
        <taxon>Neoptera</taxon>
        <taxon>Paraneoptera</taxon>
        <taxon>Hemiptera</taxon>
        <taxon>Heteroptera</taxon>
        <taxon>Panheteroptera</taxon>
        <taxon>Cimicomorpha</taxon>
        <taxon>Miridae</taxon>
        <taxon>Dicyphina</taxon>
        <taxon>Nesidiocoris</taxon>
    </lineage>
</organism>
<feature type="compositionally biased region" description="Basic residues" evidence="1">
    <location>
        <begin position="35"/>
        <end position="47"/>
    </location>
</feature>
<dbReference type="EMBL" id="CADCXU010034757">
    <property type="protein sequence ID" value="CAB0020000.1"/>
    <property type="molecule type" value="Genomic_DNA"/>
</dbReference>
<keyword evidence="3" id="KW-1185">Reference proteome</keyword>
<reference evidence="2 3" key="1">
    <citation type="submission" date="2020-02" db="EMBL/GenBank/DDBJ databases">
        <authorList>
            <person name="Ferguson B K."/>
        </authorList>
    </citation>
    <scope>NUCLEOTIDE SEQUENCE [LARGE SCALE GENOMIC DNA]</scope>
</reference>
<feature type="compositionally biased region" description="Basic residues" evidence="1">
    <location>
        <begin position="60"/>
        <end position="77"/>
    </location>
</feature>
<proteinExistence type="predicted"/>
<dbReference type="Proteomes" id="UP000479000">
    <property type="component" value="Unassembled WGS sequence"/>
</dbReference>
<protein>
    <submittedName>
        <fullName evidence="2">Uncharacterized protein</fullName>
    </submittedName>
</protein>
<evidence type="ECO:0000256" key="1">
    <source>
        <dbReference type="SAM" id="MobiDB-lite"/>
    </source>
</evidence>
<evidence type="ECO:0000313" key="2">
    <source>
        <dbReference type="EMBL" id="CAB0020000.1"/>
    </source>
</evidence>
<name>A0A6H5HTG1_9HEMI</name>
<evidence type="ECO:0000313" key="3">
    <source>
        <dbReference type="Proteomes" id="UP000479000"/>
    </source>
</evidence>
<sequence length="108" mass="12813">MIVSHLVYGRFQNEHCSVCLGKYAHPSSSKFELHQHHHHKHHQHHHLQPPPPKSPPPRPPPHHHHQHQHHTSPHPHHHNDFYESSVLSGRYFLTPWIQKLLLAQLLLF</sequence>
<dbReference type="AlphaFoldDB" id="A0A6H5HTG1"/>
<feature type="region of interest" description="Disordered" evidence="1">
    <location>
        <begin position="29"/>
        <end position="80"/>
    </location>
</feature>
<gene>
    <name evidence="2" type="ORF">NTEN_LOCUS23622</name>
</gene>
<accession>A0A6H5HTG1</accession>